<feature type="compositionally biased region" description="Basic and acidic residues" evidence="2">
    <location>
        <begin position="111"/>
        <end position="127"/>
    </location>
</feature>
<comment type="similarity">
    <text evidence="1">Belongs to the TIFY/JAZ family.</text>
</comment>
<dbReference type="EMBL" id="EF676775">
    <property type="protein sequence ID" value="ABR16657.1"/>
    <property type="molecule type" value="mRNA"/>
</dbReference>
<dbReference type="PROSITE" id="PS51320">
    <property type="entry name" value="TIFY"/>
    <property type="match status" value="1"/>
</dbReference>
<feature type="domain" description="Tify" evidence="3">
    <location>
        <begin position="268"/>
        <end position="303"/>
    </location>
</feature>
<feature type="compositionally biased region" description="Polar residues" evidence="2">
    <location>
        <begin position="232"/>
        <end position="247"/>
    </location>
</feature>
<dbReference type="Pfam" id="PF06200">
    <property type="entry name" value="tify"/>
    <property type="match status" value="1"/>
</dbReference>
<dbReference type="InterPro" id="IPR040390">
    <property type="entry name" value="TIFY/JAZ"/>
</dbReference>
<reference evidence="4" key="1">
    <citation type="submission" date="2007-06" db="EMBL/GenBank/DDBJ databases">
        <title>Full length cDNA sequences from Sitka Spruce (Picea sitchensis).</title>
        <authorList>
            <person name="Ralph S.G."/>
            <person name="Chun H.E."/>
            <person name="Liao N."/>
            <person name="Ali J."/>
            <person name="Reid K."/>
            <person name="Kolosova N."/>
            <person name="Cooper N."/>
            <person name="Cullis C."/>
            <person name="Jancsik S."/>
            <person name="Moore R."/>
            <person name="Mayo M."/>
            <person name="Wagner S."/>
            <person name="Holt R.A."/>
            <person name="Jones S.J.M."/>
            <person name="Marra M.A."/>
            <person name="Ritland C.E."/>
            <person name="Ritland K."/>
            <person name="Bohlmann J."/>
        </authorList>
    </citation>
    <scope>NUCLEOTIDE SEQUENCE</scope>
    <source>
        <tissue evidence="4">Green portion of the leader tissue</tissue>
    </source>
</reference>
<dbReference type="SMART" id="SM00979">
    <property type="entry name" value="TIFY"/>
    <property type="match status" value="1"/>
</dbReference>
<evidence type="ECO:0000256" key="1">
    <source>
        <dbReference type="ARBA" id="ARBA00008614"/>
    </source>
</evidence>
<feature type="region of interest" description="Disordered" evidence="2">
    <location>
        <begin position="1"/>
        <end position="33"/>
    </location>
</feature>
<name>B8LLX7_PICSI</name>
<evidence type="ECO:0000259" key="3">
    <source>
        <dbReference type="PROSITE" id="PS51320"/>
    </source>
</evidence>
<dbReference type="GO" id="GO:0005634">
    <property type="term" value="C:nucleus"/>
    <property type="evidence" value="ECO:0007669"/>
    <property type="project" value="TreeGrafter"/>
</dbReference>
<evidence type="ECO:0000256" key="2">
    <source>
        <dbReference type="SAM" id="MobiDB-lite"/>
    </source>
</evidence>
<dbReference type="GO" id="GO:0009611">
    <property type="term" value="P:response to wounding"/>
    <property type="evidence" value="ECO:0007669"/>
    <property type="project" value="TreeGrafter"/>
</dbReference>
<protein>
    <recommendedName>
        <fullName evidence="3">Tify domain-containing protein</fullName>
    </recommendedName>
</protein>
<organism evidence="4">
    <name type="scientific">Picea sitchensis</name>
    <name type="common">Sitka spruce</name>
    <name type="synonym">Pinus sitchensis</name>
    <dbReference type="NCBI Taxonomy" id="3332"/>
    <lineage>
        <taxon>Eukaryota</taxon>
        <taxon>Viridiplantae</taxon>
        <taxon>Streptophyta</taxon>
        <taxon>Embryophyta</taxon>
        <taxon>Tracheophyta</taxon>
        <taxon>Spermatophyta</taxon>
        <taxon>Pinopsida</taxon>
        <taxon>Pinidae</taxon>
        <taxon>Conifers I</taxon>
        <taxon>Pinales</taxon>
        <taxon>Pinaceae</taxon>
        <taxon>Picea</taxon>
    </lineage>
</organism>
<dbReference type="PANTHER" id="PTHR33077">
    <property type="entry name" value="PROTEIN TIFY 4A-RELATED-RELATED"/>
    <property type="match status" value="1"/>
</dbReference>
<feature type="region of interest" description="Disordered" evidence="2">
    <location>
        <begin position="73"/>
        <end position="138"/>
    </location>
</feature>
<dbReference type="GO" id="GO:0031347">
    <property type="term" value="P:regulation of defense response"/>
    <property type="evidence" value="ECO:0007669"/>
    <property type="project" value="TreeGrafter"/>
</dbReference>
<dbReference type="PANTHER" id="PTHR33077:SF8">
    <property type="entry name" value="PROTEIN TIFY 8"/>
    <property type="match status" value="1"/>
</dbReference>
<accession>B8LLX7</accession>
<evidence type="ECO:0000313" key="4">
    <source>
        <dbReference type="EMBL" id="ABR16657.1"/>
    </source>
</evidence>
<proteinExistence type="evidence at transcript level"/>
<sequence length="406" mass="42816">MSFPSSESWGATARHEEASRSTGVVDGIDHGSSSAGSRLLSGHLCLAAAAAPCSSDPERMSCGKWEGIHGGMSALENNRSVGGGKKRETSTSSLRDSLQDTSESSRGIKMSRFESKDDRRGRQHDDDVLLGMQPPRPTATCQTLTRPSMGVNADFMASKKWERPVFMNTGSSVYSPSRLTHLGNYQNKTSANLSRENTVVPALVSQPPADEGSRTGLKGSSLANLLNNAPSATAARNTSGQSLSAGSSKFLPGNGVQESSIQASPKGIASASRQLTIFYAGQAHVFDDINPTKADDILALAGSNGRSWSTTYSPRPRSTLQSLATEGNVLSVEREKVGNRMTAINSSSGLDMSLELQALLPARTHAGQGNSRLGGNGHKDRPLMACPSTCSNEGDKETICNSQQLA</sequence>
<dbReference type="AlphaFoldDB" id="B8LLX7"/>
<feature type="compositionally biased region" description="Polar residues" evidence="2">
    <location>
        <begin position="90"/>
        <end position="105"/>
    </location>
</feature>
<feature type="region of interest" description="Disordered" evidence="2">
    <location>
        <begin position="232"/>
        <end position="262"/>
    </location>
</feature>
<dbReference type="GO" id="GO:2000022">
    <property type="term" value="P:regulation of jasmonic acid mediated signaling pathway"/>
    <property type="evidence" value="ECO:0007669"/>
    <property type="project" value="TreeGrafter"/>
</dbReference>
<dbReference type="InterPro" id="IPR010399">
    <property type="entry name" value="Tify_dom"/>
</dbReference>